<reference evidence="2" key="1">
    <citation type="submission" date="2016-10" db="EMBL/GenBank/DDBJ databases">
        <authorList>
            <person name="Varghese N."/>
        </authorList>
    </citation>
    <scope>NUCLEOTIDE SEQUENCE [LARGE SCALE GENOMIC DNA]</scope>
    <source>
        <strain evidence="2">DSM 45096 / BCRC 16803 / CGMCC 4.1857 / CIP 109030 / JCM 12277 / KCTC 19219 / NBRC 100920 / 33214</strain>
    </source>
</reference>
<dbReference type="RefSeq" id="WP_042451380.1">
    <property type="nucleotide sequence ID" value="NZ_BBPN01000022.1"/>
</dbReference>
<accession>A0A1H7UWQ1</accession>
<keyword evidence="2" id="KW-1185">Reference proteome</keyword>
<organism evidence="1 2">
    <name type="scientific">Streptacidiphilus jiangxiensis</name>
    <dbReference type="NCBI Taxonomy" id="235985"/>
    <lineage>
        <taxon>Bacteria</taxon>
        <taxon>Bacillati</taxon>
        <taxon>Actinomycetota</taxon>
        <taxon>Actinomycetes</taxon>
        <taxon>Kitasatosporales</taxon>
        <taxon>Streptomycetaceae</taxon>
        <taxon>Streptacidiphilus</taxon>
    </lineage>
</organism>
<dbReference type="OrthoDB" id="4543721at2"/>
<evidence type="ECO:0000313" key="2">
    <source>
        <dbReference type="Proteomes" id="UP000183015"/>
    </source>
</evidence>
<proteinExistence type="predicted"/>
<dbReference type="STRING" id="235985.SAMN05414137_116204"/>
<dbReference type="Proteomes" id="UP000183015">
    <property type="component" value="Unassembled WGS sequence"/>
</dbReference>
<gene>
    <name evidence="1" type="ORF">SAMN05414137_116204</name>
</gene>
<dbReference type="AlphaFoldDB" id="A0A1H7UWQ1"/>
<protein>
    <submittedName>
        <fullName evidence="1">Uncharacterized protein</fullName>
    </submittedName>
</protein>
<sequence>MIRRDRRRDGGALPEPRPHHYRFAHRLLPSLTHLDAVPPAQLDTELQRLWEEYASHFPAEQRLPVDGLHGSLVRAGQYGLVLVVLPAPRAAGEAFALVMAHRADGSAPRCFTLDYAVDPLTGEPGAVLGEWADGAHLLRRSGLTADPRPFLRAVTALLKAAESPEPPAETRWRVPWSRG</sequence>
<dbReference type="EMBL" id="FOAZ01000016">
    <property type="protein sequence ID" value="SEM01068.1"/>
    <property type="molecule type" value="Genomic_DNA"/>
</dbReference>
<evidence type="ECO:0000313" key="1">
    <source>
        <dbReference type="EMBL" id="SEM01068.1"/>
    </source>
</evidence>
<name>A0A1H7UWQ1_STRJI</name>
<dbReference type="eggNOG" id="ENOG5033BVW">
    <property type="taxonomic scope" value="Bacteria"/>
</dbReference>